<sequence length="103" mass="11914">MKSWEDTQQDYTDQSKHPKIADPNIDAYQVEFHFHGSIADSFHPRLVVIGEFLLRTCLHIFQFSFSLTKIAPVILSPHILFHKINLLVSRIFIGFSQCMLALL</sequence>
<name>A0A8X6NSV8_NEPPI</name>
<comment type="caution">
    <text evidence="2">The sequence shown here is derived from an EMBL/GenBank/DDBJ whole genome shotgun (WGS) entry which is preliminary data.</text>
</comment>
<accession>A0A8X6NSV8</accession>
<dbReference type="Proteomes" id="UP000887013">
    <property type="component" value="Unassembled WGS sequence"/>
</dbReference>
<keyword evidence="3" id="KW-1185">Reference proteome</keyword>
<dbReference type="EMBL" id="BMAW01061793">
    <property type="protein sequence ID" value="GFT32909.1"/>
    <property type="molecule type" value="Genomic_DNA"/>
</dbReference>
<reference evidence="2" key="1">
    <citation type="submission" date="2020-08" db="EMBL/GenBank/DDBJ databases">
        <title>Multicomponent nature underlies the extraordinary mechanical properties of spider dragline silk.</title>
        <authorList>
            <person name="Kono N."/>
            <person name="Nakamura H."/>
            <person name="Mori M."/>
            <person name="Yoshida Y."/>
            <person name="Ohtoshi R."/>
            <person name="Malay A.D."/>
            <person name="Moran D.A.P."/>
            <person name="Tomita M."/>
            <person name="Numata K."/>
            <person name="Arakawa K."/>
        </authorList>
    </citation>
    <scope>NUCLEOTIDE SEQUENCE</scope>
</reference>
<proteinExistence type="predicted"/>
<evidence type="ECO:0000313" key="2">
    <source>
        <dbReference type="EMBL" id="GFT32909.1"/>
    </source>
</evidence>
<evidence type="ECO:0000256" key="1">
    <source>
        <dbReference type="SAM" id="MobiDB-lite"/>
    </source>
</evidence>
<feature type="region of interest" description="Disordered" evidence="1">
    <location>
        <begin position="1"/>
        <end position="20"/>
    </location>
</feature>
<dbReference type="AlphaFoldDB" id="A0A8X6NSV8"/>
<protein>
    <submittedName>
        <fullName evidence="2">Uncharacterized protein</fullName>
    </submittedName>
</protein>
<gene>
    <name evidence="2" type="ORF">NPIL_14181</name>
</gene>
<organism evidence="2 3">
    <name type="scientific">Nephila pilipes</name>
    <name type="common">Giant wood spider</name>
    <name type="synonym">Nephila maculata</name>
    <dbReference type="NCBI Taxonomy" id="299642"/>
    <lineage>
        <taxon>Eukaryota</taxon>
        <taxon>Metazoa</taxon>
        <taxon>Ecdysozoa</taxon>
        <taxon>Arthropoda</taxon>
        <taxon>Chelicerata</taxon>
        <taxon>Arachnida</taxon>
        <taxon>Araneae</taxon>
        <taxon>Araneomorphae</taxon>
        <taxon>Entelegynae</taxon>
        <taxon>Araneoidea</taxon>
        <taxon>Nephilidae</taxon>
        <taxon>Nephila</taxon>
    </lineage>
</organism>
<evidence type="ECO:0000313" key="3">
    <source>
        <dbReference type="Proteomes" id="UP000887013"/>
    </source>
</evidence>